<feature type="compositionally biased region" description="Low complexity" evidence="1">
    <location>
        <begin position="41"/>
        <end position="57"/>
    </location>
</feature>
<dbReference type="AlphaFoldDB" id="A0A6I8MA06"/>
<feature type="signal peptide" evidence="2">
    <location>
        <begin position="1"/>
        <end position="19"/>
    </location>
</feature>
<dbReference type="EMBL" id="CABVGP010000004">
    <property type="protein sequence ID" value="VVJ24886.1"/>
    <property type="molecule type" value="Genomic_DNA"/>
</dbReference>
<evidence type="ECO:0000313" key="3">
    <source>
        <dbReference type="EMBL" id="VVJ24886.1"/>
    </source>
</evidence>
<keyword evidence="2" id="KW-0732">Signal</keyword>
<keyword evidence="4" id="KW-1185">Reference proteome</keyword>
<accession>A0A6I8MA06</accession>
<evidence type="ECO:0000313" key="4">
    <source>
        <dbReference type="Proteomes" id="UP000399805"/>
    </source>
</evidence>
<evidence type="ECO:0000256" key="1">
    <source>
        <dbReference type="SAM" id="MobiDB-lite"/>
    </source>
</evidence>
<reference evidence="3 4" key="1">
    <citation type="submission" date="2019-09" db="EMBL/GenBank/DDBJ databases">
        <authorList>
            <person name="Leyn A S."/>
        </authorList>
    </citation>
    <scope>NUCLEOTIDE SEQUENCE [LARGE SCALE GENOMIC DNA]</scope>
    <source>
        <strain evidence="3">AA231_1</strain>
    </source>
</reference>
<proteinExistence type="predicted"/>
<name>A0A6I8MA06_9PSEU</name>
<protein>
    <submittedName>
        <fullName evidence="3">Uncharacterized protein</fullName>
    </submittedName>
</protein>
<feature type="region of interest" description="Disordered" evidence="1">
    <location>
        <begin position="33"/>
        <end position="57"/>
    </location>
</feature>
<evidence type="ECO:0000256" key="2">
    <source>
        <dbReference type="SAM" id="SignalP"/>
    </source>
</evidence>
<sequence>MRLSHLFAATALGISTVVATPVAADATTTCTAPAPGPWTVDPASAAAPAGAGRPADPATAARVRAGIRNFVACVDAGDPAKPDDLAANPAATLFTVHFITTFMHQDSYAAVPRVLGGLRIDRMRTLDVTAYPDGSVSTEGTYLAYGHKLAHERWNWWPDPDGHLKVNKLEPLAPPVPPDAATLGIEVGDYYYRPDTPVVRAPGGKVVLRFHQSGAQRHEAILFRLPDGATAADLFNGKLTPGQVTTVGQDNGSDVMSLVALRPGTYTLISFEPGPDGRPLALHGLTAQFRVC</sequence>
<feature type="chain" id="PRO_5038647578" evidence="2">
    <location>
        <begin position="20"/>
        <end position="292"/>
    </location>
</feature>
<dbReference type="Proteomes" id="UP000399805">
    <property type="component" value="Unassembled WGS sequence"/>
</dbReference>
<gene>
    <name evidence="3" type="ORF">AA23TX_09646</name>
</gene>
<organism evidence="3 4">
    <name type="scientific">Amycolatopsis camponoti</name>
    <dbReference type="NCBI Taxonomy" id="2606593"/>
    <lineage>
        <taxon>Bacteria</taxon>
        <taxon>Bacillati</taxon>
        <taxon>Actinomycetota</taxon>
        <taxon>Actinomycetes</taxon>
        <taxon>Pseudonocardiales</taxon>
        <taxon>Pseudonocardiaceae</taxon>
        <taxon>Amycolatopsis</taxon>
    </lineage>
</organism>
<dbReference type="RefSeq" id="WP_155549558.1">
    <property type="nucleotide sequence ID" value="NZ_CABVGP010000004.1"/>
</dbReference>